<organism evidence="2 3">
    <name type="scientific">Calorimonas adulescens</name>
    <dbReference type="NCBI Taxonomy" id="2606906"/>
    <lineage>
        <taxon>Bacteria</taxon>
        <taxon>Bacillati</taxon>
        <taxon>Bacillota</taxon>
        <taxon>Clostridia</taxon>
        <taxon>Thermoanaerobacterales</taxon>
        <taxon>Thermoanaerobacteraceae</taxon>
        <taxon>Calorimonas</taxon>
    </lineage>
</organism>
<comment type="caution">
    <text evidence="2">The sequence shown here is derived from an EMBL/GenBank/DDBJ whole genome shotgun (WGS) entry which is preliminary data.</text>
</comment>
<gene>
    <name evidence="2" type="ORF">FWJ32_09785</name>
</gene>
<dbReference type="EMBL" id="VTPS01000015">
    <property type="protein sequence ID" value="TZE81314.1"/>
    <property type="molecule type" value="Genomic_DNA"/>
</dbReference>
<reference evidence="2 3" key="1">
    <citation type="submission" date="2019-08" db="EMBL/GenBank/DDBJ databases">
        <title>Calorimonas adulescens gen. nov., sp. nov., an anaerobic thermophilic bacterium from Sakhalin hot spring.</title>
        <authorList>
            <person name="Khomyakova M.A."/>
            <person name="Merkel A.Y."/>
            <person name="Novikov A."/>
            <person name="Bonch-Osmolovskaya E.A."/>
            <person name="Slobodkin A.I."/>
        </authorList>
    </citation>
    <scope>NUCLEOTIDE SEQUENCE [LARGE SCALE GENOMIC DNA]</scope>
    <source>
        <strain evidence="2 3">A05MB</strain>
    </source>
</reference>
<accession>A0A5D8QB08</accession>
<evidence type="ECO:0000313" key="2">
    <source>
        <dbReference type="EMBL" id="TZE81314.1"/>
    </source>
</evidence>
<dbReference type="AlphaFoldDB" id="A0A5D8QB08"/>
<name>A0A5D8QB08_9THEO</name>
<evidence type="ECO:0000259" key="1">
    <source>
        <dbReference type="Pfam" id="PF03313"/>
    </source>
</evidence>
<dbReference type="PANTHER" id="PTHR30501:SF2">
    <property type="entry name" value="UPF0597 PROTEIN YHAM"/>
    <property type="match status" value="1"/>
</dbReference>
<dbReference type="Pfam" id="PF03313">
    <property type="entry name" value="SDH_alpha"/>
    <property type="match status" value="1"/>
</dbReference>
<evidence type="ECO:0000313" key="3">
    <source>
        <dbReference type="Proteomes" id="UP000322976"/>
    </source>
</evidence>
<dbReference type="PANTHER" id="PTHR30501">
    <property type="entry name" value="UPF0597 PROTEIN YHAM"/>
    <property type="match status" value="1"/>
</dbReference>
<proteinExistence type="predicted"/>
<dbReference type="Proteomes" id="UP000322976">
    <property type="component" value="Unassembled WGS sequence"/>
</dbReference>
<dbReference type="GO" id="GO:0080146">
    <property type="term" value="F:L-cysteine desulfhydrase activity"/>
    <property type="evidence" value="ECO:0007669"/>
    <property type="project" value="TreeGrafter"/>
</dbReference>
<dbReference type="InterPro" id="IPR005130">
    <property type="entry name" value="Ser_deHydtase-like_asu"/>
</dbReference>
<sequence length="123" mass="13416">MDFVRVLREQVVPSMGCTECALCYLMDGSFESMCLAINNMIGDMAGMICDGGKEGRSFKLLTSIDAAFDNAYLALEGVSIPEYNGIVDRDAEVTIRNLGRISLEGMSVAEDVVIDIMENTKTE</sequence>
<dbReference type="GO" id="GO:0019450">
    <property type="term" value="P:L-cysteine catabolic process to pyruvate"/>
    <property type="evidence" value="ECO:0007669"/>
    <property type="project" value="TreeGrafter"/>
</dbReference>
<feature type="domain" description="Serine dehydratase-like alpha subunit" evidence="1">
    <location>
        <begin position="19"/>
        <end position="113"/>
    </location>
</feature>
<dbReference type="InterPro" id="IPR021144">
    <property type="entry name" value="UPF0597"/>
</dbReference>
<keyword evidence="3" id="KW-1185">Reference proteome</keyword>
<dbReference type="RefSeq" id="WP_149545775.1">
    <property type="nucleotide sequence ID" value="NZ_VTPS01000015.1"/>
</dbReference>
<protein>
    <recommendedName>
        <fullName evidence="1">Serine dehydratase-like alpha subunit domain-containing protein</fullName>
    </recommendedName>
</protein>